<dbReference type="Pfam" id="PF00743">
    <property type="entry name" value="FMO-like"/>
    <property type="match status" value="1"/>
</dbReference>
<dbReference type="GO" id="GO:0004499">
    <property type="term" value="F:N,N-dimethylaniline monooxygenase activity"/>
    <property type="evidence" value="ECO:0007669"/>
    <property type="project" value="InterPro"/>
</dbReference>
<reference evidence="8" key="1">
    <citation type="submission" date="2022-11" db="EMBL/GenBank/DDBJ databases">
        <authorList>
            <person name="Hyden B.L."/>
            <person name="Feng K."/>
            <person name="Yates T."/>
            <person name="Jawdy S."/>
            <person name="Smart L.B."/>
            <person name="Muchero W."/>
        </authorList>
    </citation>
    <scope>NUCLEOTIDE SEQUENCE</scope>
    <source>
        <tissue evidence="8">Shoot tip</tissue>
    </source>
</reference>
<dbReference type="Proteomes" id="UP001151532">
    <property type="component" value="Chromosome 6"/>
</dbReference>
<dbReference type="Gene3D" id="3.50.50.60">
    <property type="entry name" value="FAD/NAD(P)-binding domain"/>
    <property type="match status" value="2"/>
</dbReference>
<keyword evidence="9" id="KW-1185">Reference proteome</keyword>
<reference evidence="8" key="2">
    <citation type="journal article" date="2023" name="Int. J. Mol. Sci.">
        <title>De Novo Assembly and Annotation of 11 Diverse Shrub Willow (Salix) Genomes Reveals Novel Gene Organization in Sex-Linked Regions.</title>
        <authorList>
            <person name="Hyden B."/>
            <person name="Feng K."/>
            <person name="Yates T.B."/>
            <person name="Jawdy S."/>
            <person name="Cereghino C."/>
            <person name="Smart L.B."/>
            <person name="Muchero W."/>
        </authorList>
    </citation>
    <scope>NUCLEOTIDE SEQUENCE</scope>
    <source>
        <tissue evidence="8">Shoot tip</tissue>
    </source>
</reference>
<evidence type="ECO:0000256" key="4">
    <source>
        <dbReference type="ARBA" id="ARBA00022827"/>
    </source>
</evidence>
<dbReference type="AlphaFoldDB" id="A0A9Q0T2K7"/>
<evidence type="ECO:0000256" key="1">
    <source>
        <dbReference type="ARBA" id="ARBA00001974"/>
    </source>
</evidence>
<dbReference type="EMBL" id="JAPFFK010000017">
    <property type="protein sequence ID" value="KAJ6699049.1"/>
    <property type="molecule type" value="Genomic_DNA"/>
</dbReference>
<comment type="cofactor">
    <cofactor evidence="1 7">
        <name>FAD</name>
        <dbReference type="ChEBI" id="CHEBI:57692"/>
    </cofactor>
</comment>
<gene>
    <name evidence="8" type="ORF">OIU79_012341</name>
</gene>
<evidence type="ECO:0000256" key="5">
    <source>
        <dbReference type="ARBA" id="ARBA00022857"/>
    </source>
</evidence>
<dbReference type="PIRSF" id="PIRSF000332">
    <property type="entry name" value="FMO"/>
    <property type="match status" value="1"/>
</dbReference>
<comment type="similarity">
    <text evidence="2 7">Belongs to the FMO family.</text>
</comment>
<accession>A0A9Q0T2K7</accession>
<evidence type="ECO:0000256" key="2">
    <source>
        <dbReference type="ARBA" id="ARBA00009183"/>
    </source>
</evidence>
<dbReference type="GO" id="GO:0050661">
    <property type="term" value="F:NADP binding"/>
    <property type="evidence" value="ECO:0007669"/>
    <property type="project" value="InterPro"/>
</dbReference>
<keyword evidence="4 7" id="KW-0274">FAD</keyword>
<dbReference type="GO" id="GO:0050660">
    <property type="term" value="F:flavin adenine dinucleotide binding"/>
    <property type="evidence" value="ECO:0007669"/>
    <property type="project" value="InterPro"/>
</dbReference>
<dbReference type="InterPro" id="IPR020946">
    <property type="entry name" value="Flavin_mOase-like"/>
</dbReference>
<comment type="caution">
    <text evidence="8">The sequence shown here is derived from an EMBL/GenBank/DDBJ whole genome shotgun (WGS) entry which is preliminary data.</text>
</comment>
<dbReference type="PANTHER" id="PTHR23023">
    <property type="entry name" value="DIMETHYLANILINE MONOOXYGENASE"/>
    <property type="match status" value="1"/>
</dbReference>
<keyword evidence="6 7" id="KW-0560">Oxidoreductase</keyword>
<dbReference type="SUPFAM" id="SSF51905">
    <property type="entry name" value="FAD/NAD(P)-binding domain"/>
    <property type="match status" value="2"/>
</dbReference>
<keyword evidence="5" id="KW-0521">NADP</keyword>
<evidence type="ECO:0000313" key="9">
    <source>
        <dbReference type="Proteomes" id="UP001151532"/>
    </source>
</evidence>
<dbReference type="FunFam" id="3.50.50.60:FF:000167">
    <property type="entry name" value="Flavin-containing monooxygenase"/>
    <property type="match status" value="1"/>
</dbReference>
<evidence type="ECO:0000256" key="3">
    <source>
        <dbReference type="ARBA" id="ARBA00022630"/>
    </source>
</evidence>
<evidence type="ECO:0000313" key="8">
    <source>
        <dbReference type="EMBL" id="KAJ6699049.1"/>
    </source>
</evidence>
<keyword evidence="3 7" id="KW-0285">Flavoprotein</keyword>
<protein>
    <recommendedName>
        <fullName evidence="7">Flavin-containing monooxygenase</fullName>
        <ecNumber evidence="7">1.-.-.-</ecNumber>
    </recommendedName>
</protein>
<sequence length="535" mass="61368">MDRQSNLIVSKIGIIGAGVSGLAVAKQLSNYNPVVFEASDSIGGVWKSCSYNSTKLQSPRGDYEFTDFPWPNRDDPSFPSYIEILDYLKSYAEHFDLMKYVMFSSKVVEVRFVGGREPADFRGEPGEYGSLLPGLPVWEVAVQSKQSDIIQWYAFEFLVVCTGKYGDIPKIPEFPHKKGPEVFEGKVMHSIDYCKLDKEAATQLHKGKKVAVIGFKKSAIDLALECAEANQGPEGKPCTMVVRTLHWTVPHYWVWGLPFFLFFSTRSSQFIHESPNQSLLRAMLCLLLSPMRRVVSKFIESYLLHKLPLQKYGLKPDHPFIEDYASCQMAIMPDNFFSEADKGKIVFKRASNWWFNKEGLEFEDKTKVEADVVIFATGFDGKRKLKGYLTRPFLQLVRGCPFWCHALVQKRWPKSYLLNFCCRGTVHPLIPNMAFVGFIESVANLHTSELRSIWLARLIDNKFKLPTIDRMLEQVSKEIEVAKRTTRFYKRHCISTFSINHSDEICEEMGWSSWRKNNVLAEAFSPYGSRDYELK</sequence>
<name>A0A9Q0T2K7_SALPP</name>
<evidence type="ECO:0000256" key="7">
    <source>
        <dbReference type="RuleBase" id="RU361177"/>
    </source>
</evidence>
<organism evidence="8 9">
    <name type="scientific">Salix purpurea</name>
    <name type="common">Purple osier willow</name>
    <dbReference type="NCBI Taxonomy" id="77065"/>
    <lineage>
        <taxon>Eukaryota</taxon>
        <taxon>Viridiplantae</taxon>
        <taxon>Streptophyta</taxon>
        <taxon>Embryophyta</taxon>
        <taxon>Tracheophyta</taxon>
        <taxon>Spermatophyta</taxon>
        <taxon>Magnoliopsida</taxon>
        <taxon>eudicotyledons</taxon>
        <taxon>Gunneridae</taxon>
        <taxon>Pentapetalae</taxon>
        <taxon>rosids</taxon>
        <taxon>fabids</taxon>
        <taxon>Malpighiales</taxon>
        <taxon>Salicaceae</taxon>
        <taxon>Saliceae</taxon>
        <taxon>Salix</taxon>
    </lineage>
</organism>
<dbReference type="InterPro" id="IPR050346">
    <property type="entry name" value="FMO-like"/>
</dbReference>
<dbReference type="InterPro" id="IPR000960">
    <property type="entry name" value="Flavin_mOase"/>
</dbReference>
<dbReference type="OrthoDB" id="66881at2759"/>
<proteinExistence type="inferred from homology"/>
<keyword evidence="7 8" id="KW-0503">Monooxygenase</keyword>
<evidence type="ECO:0000256" key="6">
    <source>
        <dbReference type="ARBA" id="ARBA00023002"/>
    </source>
</evidence>
<dbReference type="InterPro" id="IPR036188">
    <property type="entry name" value="FAD/NAD-bd_sf"/>
</dbReference>
<dbReference type="EC" id="1.-.-.-" evidence="7"/>